<evidence type="ECO:0000313" key="2">
    <source>
        <dbReference type="EMBL" id="KAK7755650.1"/>
    </source>
</evidence>
<feature type="region of interest" description="Disordered" evidence="1">
    <location>
        <begin position="1"/>
        <end position="39"/>
    </location>
</feature>
<protein>
    <submittedName>
        <fullName evidence="2">Uncharacterized protein</fullName>
    </submittedName>
</protein>
<feature type="compositionally biased region" description="Basic and acidic residues" evidence="1">
    <location>
        <begin position="503"/>
        <end position="512"/>
    </location>
</feature>
<sequence length="589" mass="63491">MMAGPEAPRRPKLSLQIKPAVTSQARTRKSALAHANPRSPTTFNTLSNVYVTAIERSTPVQSTPITAINTQQQQPLRLQTDLSAFKDHQHRAQSPFAASYPDTPLSANPISPAQSMDIVFPSQQMTATPPLSAGPTEPAGPKPFSFANADATTNTISVPQSPAQARRRAIYGAFGSMAKAAAPYSHNRALHSILRNSPLPPSSATAVSPLSPRRQSRRLQEKAARRVGYESPLTQTIITEKYTHSHIELLAATDDDETSSPYTPSPVAAGVEDSEMMLDFVMMSYPGDGTENTRDGGQTPGPFEEMRRRMTTLGTGVIGSDQKREAALSPRSDGGVRKNRHQRRRKEKKRKWVWTIGNQGDDIDNSKDDEEEGEEGEESGSIRAIREATASTSTSIPIAAEQGNARAVPLLPPPLPPSRRRSVGDGGNSQDGNSNRNSNSRKAETPEPVTAILRTSVEQHRHLLEPPSKSSDATAADHHHDQDMDVDMSDDAAGSNDGDEDGDRIGNGKDSSRTAATTPYSMDVDPNPDIHMMKTPIATERAAAATPTKPPVLVVKTEDRLGLGSLASDQDTGSRRRDTPIPPDLVTGE</sequence>
<proteinExistence type="predicted"/>
<keyword evidence="3" id="KW-1185">Reference proteome</keyword>
<feature type="compositionally biased region" description="Low complexity" evidence="1">
    <location>
        <begin position="430"/>
        <end position="440"/>
    </location>
</feature>
<feature type="compositionally biased region" description="Basic residues" evidence="1">
    <location>
        <begin position="337"/>
        <end position="352"/>
    </location>
</feature>
<reference evidence="2 3" key="1">
    <citation type="submission" date="2024-02" db="EMBL/GenBank/DDBJ databases">
        <title>De novo assembly and annotation of 12 fungi associated with fruit tree decline syndrome in Ontario, Canada.</title>
        <authorList>
            <person name="Sulman M."/>
            <person name="Ellouze W."/>
            <person name="Ilyukhin E."/>
        </authorList>
    </citation>
    <scope>NUCLEOTIDE SEQUENCE [LARGE SCALE GENOMIC DNA]</scope>
    <source>
        <strain evidence="2 3">M11/M66-122</strain>
    </source>
</reference>
<name>A0AAN9V0E7_9PEZI</name>
<evidence type="ECO:0000313" key="3">
    <source>
        <dbReference type="Proteomes" id="UP001320420"/>
    </source>
</evidence>
<accession>A0AAN9V0E7</accession>
<dbReference type="EMBL" id="JAKJXP020000011">
    <property type="protein sequence ID" value="KAK7755650.1"/>
    <property type="molecule type" value="Genomic_DNA"/>
</dbReference>
<evidence type="ECO:0000256" key="1">
    <source>
        <dbReference type="SAM" id="MobiDB-lite"/>
    </source>
</evidence>
<organism evidence="2 3">
    <name type="scientific">Diatrype stigma</name>
    <dbReference type="NCBI Taxonomy" id="117547"/>
    <lineage>
        <taxon>Eukaryota</taxon>
        <taxon>Fungi</taxon>
        <taxon>Dikarya</taxon>
        <taxon>Ascomycota</taxon>
        <taxon>Pezizomycotina</taxon>
        <taxon>Sordariomycetes</taxon>
        <taxon>Xylariomycetidae</taxon>
        <taxon>Xylariales</taxon>
        <taxon>Diatrypaceae</taxon>
        <taxon>Diatrype</taxon>
    </lineage>
</organism>
<dbReference type="Proteomes" id="UP001320420">
    <property type="component" value="Unassembled WGS sequence"/>
</dbReference>
<comment type="caution">
    <text evidence="2">The sequence shown here is derived from an EMBL/GenBank/DDBJ whole genome shotgun (WGS) entry which is preliminary data.</text>
</comment>
<dbReference type="AlphaFoldDB" id="A0AAN9V0E7"/>
<feature type="region of interest" description="Disordered" evidence="1">
    <location>
        <begin position="314"/>
        <end position="589"/>
    </location>
</feature>
<feature type="region of interest" description="Disordered" evidence="1">
    <location>
        <begin position="194"/>
        <end position="226"/>
    </location>
</feature>
<feature type="compositionally biased region" description="Acidic residues" evidence="1">
    <location>
        <begin position="361"/>
        <end position="378"/>
    </location>
</feature>
<gene>
    <name evidence="2" type="ORF">SLS62_002260</name>
</gene>